<dbReference type="Proteomes" id="UP000828390">
    <property type="component" value="Unassembled WGS sequence"/>
</dbReference>
<keyword evidence="2" id="KW-1185">Reference proteome</keyword>
<evidence type="ECO:0000313" key="2">
    <source>
        <dbReference type="Proteomes" id="UP000828390"/>
    </source>
</evidence>
<comment type="caution">
    <text evidence="1">The sequence shown here is derived from an EMBL/GenBank/DDBJ whole genome shotgun (WGS) entry which is preliminary data.</text>
</comment>
<accession>A0A9D4SBU1</accession>
<evidence type="ECO:0000313" key="1">
    <source>
        <dbReference type="EMBL" id="KAH3897332.1"/>
    </source>
</evidence>
<protein>
    <submittedName>
        <fullName evidence="1">Uncharacterized protein</fullName>
    </submittedName>
</protein>
<reference evidence="1" key="2">
    <citation type="submission" date="2020-11" db="EMBL/GenBank/DDBJ databases">
        <authorList>
            <person name="McCartney M.A."/>
            <person name="Auch B."/>
            <person name="Kono T."/>
            <person name="Mallez S."/>
            <person name="Becker A."/>
            <person name="Gohl D.M."/>
            <person name="Silverstein K.A.T."/>
            <person name="Koren S."/>
            <person name="Bechman K.B."/>
            <person name="Herman A."/>
            <person name="Abrahante J.E."/>
            <person name="Garbe J."/>
        </authorList>
    </citation>
    <scope>NUCLEOTIDE SEQUENCE</scope>
    <source>
        <strain evidence="1">Duluth1</strain>
        <tissue evidence="1">Whole animal</tissue>
    </source>
</reference>
<gene>
    <name evidence="1" type="ORF">DPMN_021520</name>
</gene>
<proteinExistence type="predicted"/>
<dbReference type="EMBL" id="JAIWYP010000001">
    <property type="protein sequence ID" value="KAH3897332.1"/>
    <property type="molecule type" value="Genomic_DNA"/>
</dbReference>
<reference evidence="1" key="1">
    <citation type="journal article" date="2019" name="bioRxiv">
        <title>The Genome of the Zebra Mussel, Dreissena polymorpha: A Resource for Invasive Species Research.</title>
        <authorList>
            <person name="McCartney M.A."/>
            <person name="Auch B."/>
            <person name="Kono T."/>
            <person name="Mallez S."/>
            <person name="Zhang Y."/>
            <person name="Obille A."/>
            <person name="Becker A."/>
            <person name="Abrahante J.E."/>
            <person name="Garbe J."/>
            <person name="Badalamenti J.P."/>
            <person name="Herman A."/>
            <person name="Mangelson H."/>
            <person name="Liachko I."/>
            <person name="Sullivan S."/>
            <person name="Sone E.D."/>
            <person name="Koren S."/>
            <person name="Silverstein K.A.T."/>
            <person name="Beckman K.B."/>
            <person name="Gohl D.M."/>
        </authorList>
    </citation>
    <scope>NUCLEOTIDE SEQUENCE</scope>
    <source>
        <strain evidence="1">Duluth1</strain>
        <tissue evidence="1">Whole animal</tissue>
    </source>
</reference>
<organism evidence="1 2">
    <name type="scientific">Dreissena polymorpha</name>
    <name type="common">Zebra mussel</name>
    <name type="synonym">Mytilus polymorpha</name>
    <dbReference type="NCBI Taxonomy" id="45954"/>
    <lineage>
        <taxon>Eukaryota</taxon>
        <taxon>Metazoa</taxon>
        <taxon>Spiralia</taxon>
        <taxon>Lophotrochozoa</taxon>
        <taxon>Mollusca</taxon>
        <taxon>Bivalvia</taxon>
        <taxon>Autobranchia</taxon>
        <taxon>Heteroconchia</taxon>
        <taxon>Euheterodonta</taxon>
        <taxon>Imparidentia</taxon>
        <taxon>Neoheterodontei</taxon>
        <taxon>Myida</taxon>
        <taxon>Dreissenoidea</taxon>
        <taxon>Dreissenidae</taxon>
        <taxon>Dreissena</taxon>
    </lineage>
</organism>
<sequence>MLLHVTKLITIEFAGLRDKTEERSQKFVDTMVKRYPDDLSDFSTDNLDDLYAHLYTADCRWTPRVDVMYMPGDNITLINGTFQPDVGAGNASRLRASTHVCTRYYI</sequence>
<dbReference type="AlphaFoldDB" id="A0A9D4SBU1"/>
<name>A0A9D4SBU1_DREPO</name>